<protein>
    <submittedName>
        <fullName evidence="2">Acetyltransferase (GNAT) family protein</fullName>
    </submittedName>
</protein>
<dbReference type="SUPFAM" id="SSF55729">
    <property type="entry name" value="Acyl-CoA N-acyltransferases (Nat)"/>
    <property type="match status" value="1"/>
</dbReference>
<dbReference type="EMBL" id="SJPH01000001">
    <property type="protein sequence ID" value="TWT48412.1"/>
    <property type="molecule type" value="Genomic_DNA"/>
</dbReference>
<dbReference type="Pfam" id="PF00583">
    <property type="entry name" value="Acetyltransf_1"/>
    <property type="match status" value="1"/>
</dbReference>
<dbReference type="GO" id="GO:0016747">
    <property type="term" value="F:acyltransferase activity, transferring groups other than amino-acyl groups"/>
    <property type="evidence" value="ECO:0007669"/>
    <property type="project" value="InterPro"/>
</dbReference>
<proteinExistence type="predicted"/>
<evidence type="ECO:0000259" key="1">
    <source>
        <dbReference type="PROSITE" id="PS51186"/>
    </source>
</evidence>
<evidence type="ECO:0000313" key="2">
    <source>
        <dbReference type="EMBL" id="TWT48412.1"/>
    </source>
</evidence>
<dbReference type="AlphaFoldDB" id="A0A5C5WF65"/>
<sequence length="209" mass="22407">MPAGLLRARPFTVYAIDLYGASIGASIGTALAPNIQIEERLTWIERPEQLAPLTSISSAATRDAWNPVKHRALATLRGGEAVGVAWIATGGFTEQQLGLRYLLADDEAWLFAAAVRSDCRRQGVYGRLLGEAIRRLTAEGYRRLLMGVAIGNRPSLRAHERVGAQAVGRVFAARSLGVTVCRGQGTVSTPAGRRLSVGRQVTLCVGDRA</sequence>
<keyword evidence="3" id="KW-1185">Reference proteome</keyword>
<keyword evidence="2" id="KW-0808">Transferase</keyword>
<dbReference type="InterPro" id="IPR000182">
    <property type="entry name" value="GNAT_dom"/>
</dbReference>
<dbReference type="CDD" id="cd04301">
    <property type="entry name" value="NAT_SF"/>
    <property type="match status" value="1"/>
</dbReference>
<organism evidence="2 3">
    <name type="scientific">Botrimarina hoheduenensis</name>
    <dbReference type="NCBI Taxonomy" id="2528000"/>
    <lineage>
        <taxon>Bacteria</taxon>
        <taxon>Pseudomonadati</taxon>
        <taxon>Planctomycetota</taxon>
        <taxon>Planctomycetia</taxon>
        <taxon>Pirellulales</taxon>
        <taxon>Lacipirellulaceae</taxon>
        <taxon>Botrimarina</taxon>
    </lineage>
</organism>
<feature type="domain" description="N-acetyltransferase" evidence="1">
    <location>
        <begin position="30"/>
        <end position="181"/>
    </location>
</feature>
<dbReference type="RefSeq" id="WP_197524644.1">
    <property type="nucleotide sequence ID" value="NZ_SJPH01000001.1"/>
</dbReference>
<dbReference type="Gene3D" id="3.40.630.30">
    <property type="match status" value="1"/>
</dbReference>
<dbReference type="PROSITE" id="PS51186">
    <property type="entry name" value="GNAT"/>
    <property type="match status" value="1"/>
</dbReference>
<evidence type="ECO:0000313" key="3">
    <source>
        <dbReference type="Proteomes" id="UP000318995"/>
    </source>
</evidence>
<reference evidence="2 3" key="1">
    <citation type="submission" date="2019-02" db="EMBL/GenBank/DDBJ databases">
        <title>Deep-cultivation of Planctomycetes and their phenomic and genomic characterization uncovers novel biology.</title>
        <authorList>
            <person name="Wiegand S."/>
            <person name="Jogler M."/>
            <person name="Boedeker C."/>
            <person name="Pinto D."/>
            <person name="Vollmers J."/>
            <person name="Rivas-Marin E."/>
            <person name="Kohn T."/>
            <person name="Peeters S.H."/>
            <person name="Heuer A."/>
            <person name="Rast P."/>
            <person name="Oberbeckmann S."/>
            <person name="Bunk B."/>
            <person name="Jeske O."/>
            <person name="Meyerdierks A."/>
            <person name="Storesund J.E."/>
            <person name="Kallscheuer N."/>
            <person name="Luecker S."/>
            <person name="Lage O.M."/>
            <person name="Pohl T."/>
            <person name="Merkel B.J."/>
            <person name="Hornburger P."/>
            <person name="Mueller R.-W."/>
            <person name="Bruemmer F."/>
            <person name="Labrenz M."/>
            <person name="Spormann A.M."/>
            <person name="Op Den Camp H."/>
            <person name="Overmann J."/>
            <person name="Amann R."/>
            <person name="Jetten M.S.M."/>
            <person name="Mascher T."/>
            <person name="Medema M.H."/>
            <person name="Devos D.P."/>
            <person name="Kaster A.-K."/>
            <person name="Ovreas L."/>
            <person name="Rohde M."/>
            <person name="Galperin M.Y."/>
            <person name="Jogler C."/>
        </authorList>
    </citation>
    <scope>NUCLEOTIDE SEQUENCE [LARGE SCALE GENOMIC DNA]</scope>
    <source>
        <strain evidence="2 3">Pla111</strain>
    </source>
</reference>
<gene>
    <name evidence="2" type="ORF">Pla111_01790</name>
</gene>
<name>A0A5C5WF65_9BACT</name>
<accession>A0A5C5WF65</accession>
<dbReference type="Proteomes" id="UP000318995">
    <property type="component" value="Unassembled WGS sequence"/>
</dbReference>
<dbReference type="InterPro" id="IPR016181">
    <property type="entry name" value="Acyl_CoA_acyltransferase"/>
</dbReference>
<comment type="caution">
    <text evidence="2">The sequence shown here is derived from an EMBL/GenBank/DDBJ whole genome shotgun (WGS) entry which is preliminary data.</text>
</comment>